<protein>
    <submittedName>
        <fullName evidence="1">DivIVA domain-containing protein</fullName>
    </submittedName>
</protein>
<dbReference type="NCBIfam" id="TIGR03544">
    <property type="entry name" value="DivI1A_domain"/>
    <property type="match status" value="1"/>
</dbReference>
<gene>
    <name evidence="1" type="ORF">ACFPIJ_59605</name>
</gene>
<name>A0ABV9WI92_9ACTN</name>
<evidence type="ECO:0000313" key="2">
    <source>
        <dbReference type="Proteomes" id="UP001595912"/>
    </source>
</evidence>
<sequence>MSEFPVKFGGYDRARVDAFIATNTAELESGDPSRRAKALAAANAVSFPSAAWRGYDKAAVDHYLRRIGKGRPDDRMSS</sequence>
<reference evidence="2" key="1">
    <citation type="journal article" date="2019" name="Int. J. Syst. Evol. Microbiol.">
        <title>The Global Catalogue of Microorganisms (GCM) 10K type strain sequencing project: providing services to taxonomists for standard genome sequencing and annotation.</title>
        <authorList>
            <consortium name="The Broad Institute Genomics Platform"/>
            <consortium name="The Broad Institute Genome Sequencing Center for Infectious Disease"/>
            <person name="Wu L."/>
            <person name="Ma J."/>
        </authorList>
    </citation>
    <scope>NUCLEOTIDE SEQUENCE [LARGE SCALE GENOMIC DNA]</scope>
    <source>
        <strain evidence="2">CGMCC 4.7152</strain>
    </source>
</reference>
<proteinExistence type="predicted"/>
<comment type="caution">
    <text evidence="1">The sequence shown here is derived from an EMBL/GenBank/DDBJ whole genome shotgun (WGS) entry which is preliminary data.</text>
</comment>
<keyword evidence="2" id="KW-1185">Reference proteome</keyword>
<organism evidence="1 2">
    <name type="scientific">Dactylosporangium cerinum</name>
    <dbReference type="NCBI Taxonomy" id="1434730"/>
    <lineage>
        <taxon>Bacteria</taxon>
        <taxon>Bacillati</taxon>
        <taxon>Actinomycetota</taxon>
        <taxon>Actinomycetes</taxon>
        <taxon>Micromonosporales</taxon>
        <taxon>Micromonosporaceae</taxon>
        <taxon>Dactylosporangium</taxon>
    </lineage>
</organism>
<dbReference type="InterPro" id="IPR019933">
    <property type="entry name" value="DivIVA_domain"/>
</dbReference>
<dbReference type="RefSeq" id="WP_380128449.1">
    <property type="nucleotide sequence ID" value="NZ_JBHSIU010000130.1"/>
</dbReference>
<evidence type="ECO:0000313" key="1">
    <source>
        <dbReference type="EMBL" id="MFC5007805.1"/>
    </source>
</evidence>
<dbReference type="Proteomes" id="UP001595912">
    <property type="component" value="Unassembled WGS sequence"/>
</dbReference>
<accession>A0ABV9WI92</accession>
<dbReference type="EMBL" id="JBHSIU010000130">
    <property type="protein sequence ID" value="MFC5007805.1"/>
    <property type="molecule type" value="Genomic_DNA"/>
</dbReference>